<dbReference type="GO" id="GO:0030246">
    <property type="term" value="F:carbohydrate binding"/>
    <property type="evidence" value="ECO:0007669"/>
    <property type="project" value="TreeGrafter"/>
</dbReference>
<dbReference type="AlphaFoldDB" id="A0A8J2XGK9"/>
<dbReference type="PANTHER" id="PTHR33376:SF2">
    <property type="entry name" value="DICARBOXYLATE-BINDING PERIPLASMIC PROTEIN"/>
    <property type="match status" value="1"/>
</dbReference>
<accession>A0A8J2XGK9</accession>
<sequence>MAYGEVYTALQAGVIDAAENNETALVGNNHGEVAKYYMYTGHQIVPDMFIVNAKRFRELSDEQQQMVLEAAKESTEFHEQVWEKTIKEQTEIAK</sequence>
<gene>
    <name evidence="2" type="ORF">GCM10010978_25940</name>
</gene>
<keyword evidence="3" id="KW-1185">Reference proteome</keyword>
<proteinExistence type="predicted"/>
<reference evidence="2" key="1">
    <citation type="journal article" date="2014" name="Int. J. Syst. Evol. Microbiol.">
        <title>Complete genome sequence of Corynebacterium casei LMG S-19264T (=DSM 44701T), isolated from a smear-ripened cheese.</title>
        <authorList>
            <consortium name="US DOE Joint Genome Institute (JGI-PGF)"/>
            <person name="Walter F."/>
            <person name="Albersmeier A."/>
            <person name="Kalinowski J."/>
            <person name="Ruckert C."/>
        </authorList>
    </citation>
    <scope>NUCLEOTIDE SEQUENCE</scope>
    <source>
        <strain evidence="2">CGMCC 1.12360</strain>
    </source>
</reference>
<dbReference type="GO" id="GO:0055085">
    <property type="term" value="P:transmembrane transport"/>
    <property type="evidence" value="ECO:0007669"/>
    <property type="project" value="InterPro"/>
</dbReference>
<evidence type="ECO:0000313" key="2">
    <source>
        <dbReference type="EMBL" id="GFZ84424.1"/>
    </source>
</evidence>
<dbReference type="EMBL" id="BMEV01000057">
    <property type="protein sequence ID" value="GFZ84424.1"/>
    <property type="molecule type" value="Genomic_DNA"/>
</dbReference>
<protein>
    <submittedName>
        <fullName evidence="2">Uncharacterized protein</fullName>
    </submittedName>
</protein>
<name>A0A8J2XGK9_9BACI</name>
<evidence type="ECO:0000313" key="3">
    <source>
        <dbReference type="Proteomes" id="UP000602050"/>
    </source>
</evidence>
<dbReference type="InterPro" id="IPR038404">
    <property type="entry name" value="TRAP_DctP_sf"/>
</dbReference>
<keyword evidence="1" id="KW-0732">Signal</keyword>
<dbReference type="InterPro" id="IPR018389">
    <property type="entry name" value="DctP_fam"/>
</dbReference>
<dbReference type="Gene3D" id="3.40.190.170">
    <property type="entry name" value="Bacterial extracellular solute-binding protein, family 7"/>
    <property type="match status" value="1"/>
</dbReference>
<comment type="caution">
    <text evidence="2">The sequence shown here is derived from an EMBL/GenBank/DDBJ whole genome shotgun (WGS) entry which is preliminary data.</text>
</comment>
<dbReference type="Pfam" id="PF03480">
    <property type="entry name" value="DctP"/>
    <property type="match status" value="1"/>
</dbReference>
<dbReference type="NCBIfam" id="NF037995">
    <property type="entry name" value="TRAP_S1"/>
    <property type="match status" value="1"/>
</dbReference>
<dbReference type="Proteomes" id="UP000602050">
    <property type="component" value="Unassembled WGS sequence"/>
</dbReference>
<evidence type="ECO:0000256" key="1">
    <source>
        <dbReference type="ARBA" id="ARBA00022729"/>
    </source>
</evidence>
<reference evidence="2" key="2">
    <citation type="submission" date="2020-09" db="EMBL/GenBank/DDBJ databases">
        <authorList>
            <person name="Sun Q."/>
            <person name="Zhou Y."/>
        </authorList>
    </citation>
    <scope>NUCLEOTIDE SEQUENCE</scope>
    <source>
        <strain evidence="2">CGMCC 1.12360</strain>
    </source>
</reference>
<organism evidence="2 3">
    <name type="scientific">Compostibacillus humi</name>
    <dbReference type="NCBI Taxonomy" id="1245525"/>
    <lineage>
        <taxon>Bacteria</taxon>
        <taxon>Bacillati</taxon>
        <taxon>Bacillota</taxon>
        <taxon>Bacilli</taxon>
        <taxon>Bacillales</taxon>
        <taxon>Bacillaceae</taxon>
        <taxon>Compostibacillus</taxon>
    </lineage>
</organism>
<dbReference type="PANTHER" id="PTHR33376">
    <property type="match status" value="1"/>
</dbReference>